<dbReference type="Pfam" id="PF00588">
    <property type="entry name" value="SpoU_methylase"/>
    <property type="match status" value="1"/>
</dbReference>
<keyword evidence="6" id="KW-1185">Reference proteome</keyword>
<dbReference type="InterPro" id="IPR029064">
    <property type="entry name" value="Ribosomal_eL30-like_sf"/>
</dbReference>
<evidence type="ECO:0000256" key="2">
    <source>
        <dbReference type="ARBA" id="ARBA00022603"/>
    </source>
</evidence>
<dbReference type="InterPro" id="IPR029026">
    <property type="entry name" value="tRNA_m1G_MTases_N"/>
</dbReference>
<dbReference type="PANTHER" id="PTHR43191:SF2">
    <property type="entry name" value="RRNA METHYLTRANSFERASE 3, MITOCHONDRIAL"/>
    <property type="match status" value="1"/>
</dbReference>
<dbReference type="InterPro" id="IPR001537">
    <property type="entry name" value="SpoU_MeTrfase"/>
</dbReference>
<keyword evidence="2 5" id="KW-0489">Methyltransferase</keyword>
<dbReference type="Proteomes" id="UP001197626">
    <property type="component" value="Chromosome"/>
</dbReference>
<organism evidence="5 6">
    <name type="scientific">Staphylococcus ratti</name>
    <dbReference type="NCBI Taxonomy" id="2892440"/>
    <lineage>
        <taxon>Bacteria</taxon>
        <taxon>Bacillati</taxon>
        <taxon>Bacillota</taxon>
        <taxon>Bacilli</taxon>
        <taxon>Bacillales</taxon>
        <taxon>Staphylococcaceae</taxon>
        <taxon>Staphylococcus</taxon>
    </lineage>
</organism>
<accession>A0ABY3PAV2</accession>
<dbReference type="Pfam" id="PF22435">
    <property type="entry name" value="MRM3-like_sub_bind"/>
    <property type="match status" value="1"/>
</dbReference>
<comment type="similarity">
    <text evidence="1">Belongs to the class IV-like SAM-binding methyltransferase superfamily. RNA methyltransferase TrmH family.</text>
</comment>
<evidence type="ECO:0000259" key="4">
    <source>
        <dbReference type="SMART" id="SM00967"/>
    </source>
</evidence>
<dbReference type="InterPro" id="IPR053888">
    <property type="entry name" value="MRM3-like_sub_bind"/>
</dbReference>
<dbReference type="SUPFAM" id="SSF55315">
    <property type="entry name" value="L30e-like"/>
    <property type="match status" value="1"/>
</dbReference>
<dbReference type="InterPro" id="IPR029028">
    <property type="entry name" value="Alpha/beta_knot_MTases"/>
</dbReference>
<evidence type="ECO:0000256" key="3">
    <source>
        <dbReference type="ARBA" id="ARBA00022679"/>
    </source>
</evidence>
<dbReference type="EMBL" id="CP086654">
    <property type="protein sequence ID" value="UEX89433.1"/>
    <property type="molecule type" value="Genomic_DNA"/>
</dbReference>
<dbReference type="SMART" id="SM00967">
    <property type="entry name" value="SpoU_sub_bind"/>
    <property type="match status" value="1"/>
</dbReference>
<proteinExistence type="inferred from homology"/>
<evidence type="ECO:0000256" key="1">
    <source>
        <dbReference type="ARBA" id="ARBA00007228"/>
    </source>
</evidence>
<keyword evidence="3" id="KW-0808">Transferase</keyword>
<sequence length="248" mass="27252">MEQITSNQNTKVKLYQKLKKKRERDKQGLMILEGYHLIEEAFQNNLTIEYLFVLDVARVDQALIEASQATYEINMKVAETLAGTVTPQGIFAIVQKPTFEISTAKQVLILDRVQDPGNVGTLIRTADAAGLDMVIVSRGTADVFSDKVLRASQGSVFHIPVVVEEDVVHFVQNFNGPVYGTAIENAVSYHKIDKKQTSFALILGNEGEGMTKALLDATTQNVTIPIYGRAESLNVAIAAGILMFHLKG</sequence>
<protein>
    <submittedName>
        <fullName evidence="5">RNA methyltransferase</fullName>
    </submittedName>
</protein>
<evidence type="ECO:0000313" key="5">
    <source>
        <dbReference type="EMBL" id="UEX89433.1"/>
    </source>
</evidence>
<reference evidence="5 6" key="1">
    <citation type="journal article" date="2022" name="Pathogens">
        <title>Staphylococcus ratti sp. nov. Isolated from a Lab Rat.</title>
        <authorList>
            <person name="Kovarovic V."/>
            <person name="Sedlacek I."/>
            <person name="Petras P."/>
            <person name="Kralova S."/>
            <person name="Maslanova I."/>
            <person name="Svec P."/>
            <person name="Neumann-Schaal M."/>
            <person name="Botka T."/>
            <person name="Gelbicova T."/>
            <person name="Stankova E."/>
            <person name="Doskar J."/>
            <person name="Pantucek R."/>
        </authorList>
    </citation>
    <scope>NUCLEOTIDE SEQUENCE [LARGE SCALE GENOMIC DNA]</scope>
    <source>
        <strain evidence="5 6">CCM 9025</strain>
    </source>
</reference>
<dbReference type="RefSeq" id="WP_229291933.1">
    <property type="nucleotide sequence ID" value="NZ_CP086654.1"/>
</dbReference>
<dbReference type="InterPro" id="IPR051259">
    <property type="entry name" value="rRNA_Methyltransferase"/>
</dbReference>
<name>A0ABY3PAV2_9STAP</name>
<dbReference type="Gene3D" id="3.30.1330.30">
    <property type="match status" value="1"/>
</dbReference>
<gene>
    <name evidence="5" type="ORF">LN051_07555</name>
</gene>
<dbReference type="InterPro" id="IPR013123">
    <property type="entry name" value="SpoU_subst-bd"/>
</dbReference>
<feature type="domain" description="RNA 2-O ribose methyltransferase substrate binding" evidence="4">
    <location>
        <begin position="31"/>
        <end position="100"/>
    </location>
</feature>
<dbReference type="GO" id="GO:0032259">
    <property type="term" value="P:methylation"/>
    <property type="evidence" value="ECO:0007669"/>
    <property type="project" value="UniProtKB-KW"/>
</dbReference>
<dbReference type="CDD" id="cd18095">
    <property type="entry name" value="SpoU-like_rRNA-MTase"/>
    <property type="match status" value="1"/>
</dbReference>
<evidence type="ECO:0000313" key="6">
    <source>
        <dbReference type="Proteomes" id="UP001197626"/>
    </source>
</evidence>
<dbReference type="PANTHER" id="PTHR43191">
    <property type="entry name" value="RRNA METHYLTRANSFERASE 3"/>
    <property type="match status" value="1"/>
</dbReference>
<dbReference type="GO" id="GO:0008168">
    <property type="term" value="F:methyltransferase activity"/>
    <property type="evidence" value="ECO:0007669"/>
    <property type="project" value="UniProtKB-KW"/>
</dbReference>
<dbReference type="SUPFAM" id="SSF75217">
    <property type="entry name" value="alpha/beta knot"/>
    <property type="match status" value="1"/>
</dbReference>
<dbReference type="Gene3D" id="3.40.1280.10">
    <property type="match status" value="1"/>
</dbReference>